<feature type="region of interest" description="Disordered" evidence="3">
    <location>
        <begin position="35"/>
        <end position="75"/>
    </location>
</feature>
<keyword evidence="2" id="KW-0862">Zinc</keyword>
<feature type="domain" description="C2H2-type" evidence="4">
    <location>
        <begin position="14"/>
        <end position="38"/>
    </location>
</feature>
<dbReference type="FunFam" id="3.30.160.60:FF:000174">
    <property type="entry name" value="Transcriptional repressor protein YY1"/>
    <property type="match status" value="1"/>
</dbReference>
<keyword evidence="2" id="KW-0479">Metal-binding</keyword>
<evidence type="ECO:0000259" key="4">
    <source>
        <dbReference type="PROSITE" id="PS50157"/>
    </source>
</evidence>
<dbReference type="EMBL" id="GIKN01005706">
    <property type="protein sequence ID" value="NIE47979.1"/>
    <property type="molecule type" value="Transcribed_RNA"/>
</dbReference>
<evidence type="ECO:0000256" key="3">
    <source>
        <dbReference type="SAM" id="MobiDB-lite"/>
    </source>
</evidence>
<dbReference type="VEuPathDB" id="VectorBase:LOC119167414"/>
<keyword evidence="1" id="KW-0010">Activator</keyword>
<name>A0A6G5AAZ4_RHIMP</name>
<evidence type="ECO:0000256" key="2">
    <source>
        <dbReference type="PROSITE-ProRule" id="PRU00042"/>
    </source>
</evidence>
<organism evidence="5">
    <name type="scientific">Rhipicephalus microplus</name>
    <name type="common">Cattle tick</name>
    <name type="synonym">Boophilus microplus</name>
    <dbReference type="NCBI Taxonomy" id="6941"/>
    <lineage>
        <taxon>Eukaryota</taxon>
        <taxon>Metazoa</taxon>
        <taxon>Ecdysozoa</taxon>
        <taxon>Arthropoda</taxon>
        <taxon>Chelicerata</taxon>
        <taxon>Arachnida</taxon>
        <taxon>Acari</taxon>
        <taxon>Parasitiformes</taxon>
        <taxon>Ixodida</taxon>
        <taxon>Ixodoidea</taxon>
        <taxon>Ixodidae</taxon>
        <taxon>Rhipicephalinae</taxon>
        <taxon>Rhipicephalus</taxon>
        <taxon>Boophilus</taxon>
    </lineage>
</organism>
<accession>A0A6G5AAZ4</accession>
<dbReference type="OrthoDB" id="10264072at2759"/>
<reference evidence="5" key="1">
    <citation type="submission" date="2020-03" db="EMBL/GenBank/DDBJ databases">
        <title>A transcriptome and proteome of the tick Rhipicephalus microplus shaped by the genetic composition of its hosts and developmental stage.</title>
        <authorList>
            <person name="Garcia G.R."/>
            <person name="Ribeiro J.M.C."/>
            <person name="Maruyama S.R."/>
            <person name="Gardinasse L.G."/>
            <person name="Nelson K."/>
            <person name="Ferreira B.R."/>
            <person name="Andrade T.G."/>
            <person name="Santos I.K.F.M."/>
        </authorList>
    </citation>
    <scope>NUCLEOTIDE SEQUENCE</scope>
    <source>
        <strain evidence="5">NSGR</strain>
        <tissue evidence="5">Salivary glands</tissue>
    </source>
</reference>
<dbReference type="AlphaFoldDB" id="A0A6G5AAZ4"/>
<evidence type="ECO:0000256" key="1">
    <source>
        <dbReference type="ARBA" id="ARBA00023159"/>
    </source>
</evidence>
<dbReference type="SUPFAM" id="SSF57667">
    <property type="entry name" value="beta-beta-alpha zinc fingers"/>
    <property type="match status" value="1"/>
</dbReference>
<dbReference type="PROSITE" id="PS00028">
    <property type="entry name" value="ZINC_FINGER_C2H2_1"/>
    <property type="match status" value="1"/>
</dbReference>
<feature type="compositionally biased region" description="Low complexity" evidence="3">
    <location>
        <begin position="45"/>
        <end position="58"/>
    </location>
</feature>
<feature type="compositionally biased region" description="Polar residues" evidence="3">
    <location>
        <begin position="59"/>
        <end position="72"/>
    </location>
</feature>
<evidence type="ECO:0000313" key="5">
    <source>
        <dbReference type="EMBL" id="NIE47979.1"/>
    </source>
</evidence>
<sequence length="167" mass="18374">MKARKQSDDVARTIACPHKGCTKMFRDNSAMRKHLHTHGPGSTCAPSVARPSSRAPSSNGTNWSTRGKSPSSAHLKDVASGSLWTLTCGHTCAYTRVTGRTSALSTAATRSLRSPQTSSHTFSPMPRPKTARDRGCRMLSRRRSRSPLTRIKHTKTKHVHRQEKRGT</sequence>
<protein>
    <recommendedName>
        <fullName evidence="4">C2H2-type domain-containing protein</fullName>
    </recommendedName>
</protein>
<dbReference type="InterPro" id="IPR013087">
    <property type="entry name" value="Znf_C2H2_type"/>
</dbReference>
<dbReference type="InterPro" id="IPR036236">
    <property type="entry name" value="Znf_C2H2_sf"/>
</dbReference>
<dbReference type="PROSITE" id="PS50157">
    <property type="entry name" value="ZINC_FINGER_C2H2_2"/>
    <property type="match status" value="1"/>
</dbReference>
<proteinExistence type="predicted"/>
<keyword evidence="2" id="KW-0863">Zinc-finger</keyword>
<dbReference type="Gene3D" id="3.30.160.60">
    <property type="entry name" value="Classic Zinc Finger"/>
    <property type="match status" value="1"/>
</dbReference>
<dbReference type="GO" id="GO:0008270">
    <property type="term" value="F:zinc ion binding"/>
    <property type="evidence" value="ECO:0007669"/>
    <property type="project" value="UniProtKB-KW"/>
</dbReference>
<feature type="region of interest" description="Disordered" evidence="3">
    <location>
        <begin position="103"/>
        <end position="167"/>
    </location>
</feature>
<feature type="compositionally biased region" description="Polar residues" evidence="3">
    <location>
        <begin position="103"/>
        <end position="122"/>
    </location>
</feature>
<feature type="compositionally biased region" description="Basic residues" evidence="3">
    <location>
        <begin position="139"/>
        <end position="167"/>
    </location>
</feature>